<name>A0AAD7EGZ8_9AGAR</name>
<accession>A0AAD7EGZ8</accession>
<dbReference type="AlphaFoldDB" id="A0AAD7EGZ8"/>
<evidence type="ECO:0000256" key="1">
    <source>
        <dbReference type="SAM" id="MobiDB-lite"/>
    </source>
</evidence>
<reference evidence="2" key="1">
    <citation type="submission" date="2023-03" db="EMBL/GenBank/DDBJ databases">
        <title>Massive genome expansion in bonnet fungi (Mycena s.s.) driven by repeated elements and novel gene families across ecological guilds.</title>
        <authorList>
            <consortium name="Lawrence Berkeley National Laboratory"/>
            <person name="Harder C.B."/>
            <person name="Miyauchi S."/>
            <person name="Viragh M."/>
            <person name="Kuo A."/>
            <person name="Thoen E."/>
            <person name="Andreopoulos B."/>
            <person name="Lu D."/>
            <person name="Skrede I."/>
            <person name="Drula E."/>
            <person name="Henrissat B."/>
            <person name="Morin E."/>
            <person name="Kohler A."/>
            <person name="Barry K."/>
            <person name="LaButti K."/>
            <person name="Morin E."/>
            <person name="Salamov A."/>
            <person name="Lipzen A."/>
            <person name="Mereny Z."/>
            <person name="Hegedus B."/>
            <person name="Baldrian P."/>
            <person name="Stursova M."/>
            <person name="Weitz H."/>
            <person name="Taylor A."/>
            <person name="Grigoriev I.V."/>
            <person name="Nagy L.G."/>
            <person name="Martin F."/>
            <person name="Kauserud H."/>
        </authorList>
    </citation>
    <scope>NUCLEOTIDE SEQUENCE</scope>
    <source>
        <strain evidence="2">CBHHK002</strain>
    </source>
</reference>
<sequence length="398" mass="45005">MQTRTNNATKPHLLTPSLSPTPTSVRFMRHFAQELVDDVIDSWALTDRDGADAMKVCGLVCKRWLPRSRFHLFSRVTLDADNLASFIEIIDCNSLPMLSFIQQLKLRFVGRPLDRALLDRIHGCPNLTGIEIWISEMSRNLEDNTQFYGTLQTHLPLLASNATSLSRFDFRLPSHPLVGIPAGAIIDIIGCIPSVECVTVHGSYSYIIPDPEFARRGAAPHLRPLQMHTLEIRTYQGVQLLTSSLLSQHVLPNLRSLTLRAGLDPIEEFIRRVGAQVESLTLSFLEAPRAVPTIGRFVTYTTKLRDLQVFLLEPSPILNILSVLPLYNWDTISFVLINEDRRTVIHWGGIDHALTDARFCSLRRFILKRIVDVDDPTPEFIPETKVFMPLANKRGILE</sequence>
<comment type="caution">
    <text evidence="2">The sequence shown here is derived from an EMBL/GenBank/DDBJ whole genome shotgun (WGS) entry which is preliminary data.</text>
</comment>
<protein>
    <submittedName>
        <fullName evidence="2">Uncharacterized protein</fullName>
    </submittedName>
</protein>
<keyword evidence="3" id="KW-1185">Reference proteome</keyword>
<organism evidence="2 3">
    <name type="scientific">Mycena albidolilacea</name>
    <dbReference type="NCBI Taxonomy" id="1033008"/>
    <lineage>
        <taxon>Eukaryota</taxon>
        <taxon>Fungi</taxon>
        <taxon>Dikarya</taxon>
        <taxon>Basidiomycota</taxon>
        <taxon>Agaricomycotina</taxon>
        <taxon>Agaricomycetes</taxon>
        <taxon>Agaricomycetidae</taxon>
        <taxon>Agaricales</taxon>
        <taxon>Marasmiineae</taxon>
        <taxon>Mycenaceae</taxon>
        <taxon>Mycena</taxon>
    </lineage>
</organism>
<dbReference type="EMBL" id="JARIHO010000046">
    <property type="protein sequence ID" value="KAJ7323669.1"/>
    <property type="molecule type" value="Genomic_DNA"/>
</dbReference>
<feature type="region of interest" description="Disordered" evidence="1">
    <location>
        <begin position="1"/>
        <end position="21"/>
    </location>
</feature>
<dbReference type="Proteomes" id="UP001218218">
    <property type="component" value="Unassembled WGS sequence"/>
</dbReference>
<evidence type="ECO:0000313" key="3">
    <source>
        <dbReference type="Proteomes" id="UP001218218"/>
    </source>
</evidence>
<proteinExistence type="predicted"/>
<evidence type="ECO:0000313" key="2">
    <source>
        <dbReference type="EMBL" id="KAJ7323669.1"/>
    </source>
</evidence>
<gene>
    <name evidence="2" type="ORF">DFH08DRAFT_1085415</name>
</gene>